<dbReference type="Proteomes" id="UP000002384">
    <property type="component" value="Chromosome"/>
</dbReference>
<dbReference type="STRING" id="65393.PCC7424_0718"/>
<accession>B7KFY1</accession>
<dbReference type="RefSeq" id="WP_012598121.1">
    <property type="nucleotide sequence ID" value="NC_011729.1"/>
</dbReference>
<gene>
    <name evidence="1" type="ordered locus">PCC7424_0718</name>
</gene>
<dbReference type="EMBL" id="CP001291">
    <property type="protein sequence ID" value="ACK69174.1"/>
    <property type="molecule type" value="Genomic_DNA"/>
</dbReference>
<evidence type="ECO:0000313" key="2">
    <source>
        <dbReference type="Proteomes" id="UP000002384"/>
    </source>
</evidence>
<keyword evidence="2" id="KW-1185">Reference proteome</keyword>
<organism evidence="1 2">
    <name type="scientific">Gloeothece citriformis (strain PCC 7424)</name>
    <name type="common">Cyanothece sp. (strain PCC 7424)</name>
    <dbReference type="NCBI Taxonomy" id="65393"/>
    <lineage>
        <taxon>Bacteria</taxon>
        <taxon>Bacillati</taxon>
        <taxon>Cyanobacteriota</taxon>
        <taxon>Cyanophyceae</taxon>
        <taxon>Oscillatoriophycideae</taxon>
        <taxon>Chroococcales</taxon>
        <taxon>Aphanothecaceae</taxon>
        <taxon>Gloeothece</taxon>
        <taxon>Gloeothece citriformis</taxon>
    </lineage>
</organism>
<name>B7KFY1_GLOC7</name>
<protein>
    <submittedName>
        <fullName evidence="1">Uncharacterized protein</fullName>
    </submittedName>
</protein>
<reference evidence="2" key="1">
    <citation type="journal article" date="2011" name="MBio">
        <title>Novel metabolic attributes of the genus Cyanothece, comprising a group of unicellular nitrogen-fixing Cyanobacteria.</title>
        <authorList>
            <person name="Bandyopadhyay A."/>
            <person name="Elvitigala T."/>
            <person name="Welsh E."/>
            <person name="Stockel J."/>
            <person name="Liberton M."/>
            <person name="Min H."/>
            <person name="Sherman L.A."/>
            <person name="Pakrasi H.B."/>
        </authorList>
    </citation>
    <scope>NUCLEOTIDE SEQUENCE [LARGE SCALE GENOMIC DNA]</scope>
    <source>
        <strain evidence="2">PCC 7424</strain>
    </source>
</reference>
<dbReference type="AlphaFoldDB" id="B7KFY1"/>
<dbReference type="HOGENOM" id="CLU_3117003_0_0_3"/>
<dbReference type="KEGG" id="cyc:PCC7424_0718"/>
<evidence type="ECO:0000313" key="1">
    <source>
        <dbReference type="EMBL" id="ACK69174.1"/>
    </source>
</evidence>
<proteinExistence type="predicted"/>
<sequence length="50" mass="6032">MISMVIQQWTMDNGQWTMDNGQWTMDNGQWIMTLIINITYQLSFLDFKQN</sequence>